<dbReference type="FunFam" id="1.10.10.1590:FF:000001">
    <property type="entry name" value="NADH-quinone oxidoreductase subunit E"/>
    <property type="match status" value="1"/>
</dbReference>
<comment type="similarity">
    <text evidence="1">Belongs to the complex I 24 kDa subunit family.</text>
</comment>
<dbReference type="GO" id="GO:0031090">
    <property type="term" value="C:organelle membrane"/>
    <property type="evidence" value="ECO:0007669"/>
    <property type="project" value="UniProtKB-ARBA"/>
</dbReference>
<dbReference type="FunFam" id="3.40.30.10:FF:000022">
    <property type="entry name" value="NADH dehydrogenase flavoprotein 2, mitochondrial"/>
    <property type="match status" value="1"/>
</dbReference>
<dbReference type="Gene3D" id="1.10.10.1590">
    <property type="entry name" value="NADH-quinone oxidoreductase subunit E"/>
    <property type="match status" value="1"/>
</dbReference>
<dbReference type="GO" id="GO:0098796">
    <property type="term" value="C:membrane protein complex"/>
    <property type="evidence" value="ECO:0007669"/>
    <property type="project" value="UniProtKB-ARBA"/>
</dbReference>
<evidence type="ECO:0000313" key="12">
    <source>
        <dbReference type="Proteomes" id="UP000178885"/>
    </source>
</evidence>
<evidence type="ECO:0000313" key="11">
    <source>
        <dbReference type="EMBL" id="OGI45754.1"/>
    </source>
</evidence>
<dbReference type="Pfam" id="PF01257">
    <property type="entry name" value="2Fe-2S_thioredx"/>
    <property type="match status" value="1"/>
</dbReference>
<reference evidence="11 12" key="1">
    <citation type="journal article" date="2016" name="Nat. Commun.">
        <title>Thousands of microbial genomes shed light on interconnected biogeochemical processes in an aquifer system.</title>
        <authorList>
            <person name="Anantharaman K."/>
            <person name="Brown C.T."/>
            <person name="Hug L.A."/>
            <person name="Sharon I."/>
            <person name="Castelle C.J."/>
            <person name="Probst A.J."/>
            <person name="Thomas B.C."/>
            <person name="Singh A."/>
            <person name="Wilkins M.J."/>
            <person name="Karaoz U."/>
            <person name="Brodie E.L."/>
            <person name="Williams K.H."/>
            <person name="Hubbard S.S."/>
            <person name="Banfield J.F."/>
        </authorList>
    </citation>
    <scope>NUCLEOTIDE SEQUENCE [LARGE SCALE GENOMIC DNA]</scope>
</reference>
<feature type="binding site" evidence="10">
    <location>
        <position position="128"/>
    </location>
    <ligand>
        <name>[2Fe-2S] cluster</name>
        <dbReference type="ChEBI" id="CHEBI:190135"/>
    </ligand>
</feature>
<evidence type="ECO:0000256" key="10">
    <source>
        <dbReference type="PIRSR" id="PIRSR000216-1"/>
    </source>
</evidence>
<dbReference type="AlphaFoldDB" id="A0A1F6TKU6"/>
<evidence type="ECO:0000256" key="1">
    <source>
        <dbReference type="ARBA" id="ARBA00010643"/>
    </source>
</evidence>
<keyword evidence="7" id="KW-0520">NAD</keyword>
<proteinExistence type="inferred from homology"/>
<dbReference type="Proteomes" id="UP000178885">
    <property type="component" value="Unassembled WGS sequence"/>
</dbReference>
<dbReference type="PIRSF" id="PIRSF000216">
    <property type="entry name" value="NADH_DH_24kDa"/>
    <property type="match status" value="1"/>
</dbReference>
<dbReference type="InterPro" id="IPR002023">
    <property type="entry name" value="NuoE-like"/>
</dbReference>
<comment type="cofactor">
    <cofactor evidence="10">
        <name>[2Fe-2S] cluster</name>
        <dbReference type="ChEBI" id="CHEBI:190135"/>
    </cofactor>
    <text evidence="10">Binds 1 [2Fe-2S] cluster.</text>
</comment>
<dbReference type="InterPro" id="IPR036249">
    <property type="entry name" value="Thioredoxin-like_sf"/>
</dbReference>
<dbReference type="EMBL" id="MFSU01000096">
    <property type="protein sequence ID" value="OGI45754.1"/>
    <property type="molecule type" value="Genomic_DNA"/>
</dbReference>
<dbReference type="GO" id="GO:0008324">
    <property type="term" value="F:monoatomic cation transmembrane transporter activity"/>
    <property type="evidence" value="ECO:0007669"/>
    <property type="project" value="UniProtKB-ARBA"/>
</dbReference>
<comment type="cofactor">
    <cofactor evidence="8">
        <name>[2Fe-2S] cluster</name>
        <dbReference type="ChEBI" id="CHEBI:190135"/>
    </cofactor>
</comment>
<dbReference type="STRING" id="1817760.A2151_08275"/>
<dbReference type="GO" id="GO:0031967">
    <property type="term" value="C:organelle envelope"/>
    <property type="evidence" value="ECO:0007669"/>
    <property type="project" value="UniProtKB-ARBA"/>
</dbReference>
<evidence type="ECO:0000256" key="4">
    <source>
        <dbReference type="ARBA" id="ARBA00022967"/>
    </source>
</evidence>
<keyword evidence="2 10" id="KW-0001">2Fe-2S</keyword>
<feature type="binding site" evidence="10">
    <location>
        <position position="83"/>
    </location>
    <ligand>
        <name>[2Fe-2S] cluster</name>
        <dbReference type="ChEBI" id="CHEBI:190135"/>
    </ligand>
</feature>
<dbReference type="InterPro" id="IPR041921">
    <property type="entry name" value="NuoE_N"/>
</dbReference>
<dbReference type="GO" id="GO:0022804">
    <property type="term" value="F:active transmembrane transporter activity"/>
    <property type="evidence" value="ECO:0007669"/>
    <property type="project" value="UniProtKB-ARBA"/>
</dbReference>
<dbReference type="GO" id="GO:0051537">
    <property type="term" value="F:2 iron, 2 sulfur cluster binding"/>
    <property type="evidence" value="ECO:0007669"/>
    <property type="project" value="UniProtKB-KW"/>
</dbReference>
<dbReference type="Gene3D" id="3.40.30.10">
    <property type="entry name" value="Glutaredoxin"/>
    <property type="match status" value="1"/>
</dbReference>
<dbReference type="NCBIfam" id="NF005725">
    <property type="entry name" value="PRK07539.1-5"/>
    <property type="match status" value="1"/>
</dbReference>
<organism evidence="11 12">
    <name type="scientific">Candidatus Muproteobacteria bacterium RBG_16_65_34</name>
    <dbReference type="NCBI Taxonomy" id="1817760"/>
    <lineage>
        <taxon>Bacteria</taxon>
        <taxon>Pseudomonadati</taxon>
        <taxon>Pseudomonadota</taxon>
        <taxon>Candidatus Muproteobacteria</taxon>
    </lineage>
</organism>
<dbReference type="SUPFAM" id="SSF52833">
    <property type="entry name" value="Thioredoxin-like"/>
    <property type="match status" value="1"/>
</dbReference>
<evidence type="ECO:0000256" key="8">
    <source>
        <dbReference type="ARBA" id="ARBA00034078"/>
    </source>
</evidence>
<dbReference type="NCBIfam" id="TIGR01958">
    <property type="entry name" value="nuoE_fam"/>
    <property type="match status" value="1"/>
</dbReference>
<evidence type="ECO:0000256" key="9">
    <source>
        <dbReference type="ARBA" id="ARBA00047712"/>
    </source>
</evidence>
<dbReference type="PANTHER" id="PTHR10371">
    <property type="entry name" value="NADH DEHYDROGENASE UBIQUINONE FLAVOPROTEIN 2, MITOCHONDRIAL"/>
    <property type="match status" value="1"/>
</dbReference>
<evidence type="ECO:0000256" key="2">
    <source>
        <dbReference type="ARBA" id="ARBA00022714"/>
    </source>
</evidence>
<keyword evidence="6 10" id="KW-0411">Iron-sulfur</keyword>
<keyword evidence="4" id="KW-1278">Translocase</keyword>
<dbReference type="GO" id="GO:1902494">
    <property type="term" value="C:catalytic complex"/>
    <property type="evidence" value="ECO:0007669"/>
    <property type="project" value="UniProtKB-ARBA"/>
</dbReference>
<comment type="caution">
    <text evidence="11">The sequence shown here is derived from an EMBL/GenBank/DDBJ whole genome shotgun (WGS) entry which is preliminary data.</text>
</comment>
<evidence type="ECO:0000256" key="7">
    <source>
        <dbReference type="ARBA" id="ARBA00023027"/>
    </source>
</evidence>
<dbReference type="PROSITE" id="PS01099">
    <property type="entry name" value="COMPLEX1_24K"/>
    <property type="match status" value="1"/>
</dbReference>
<dbReference type="PANTHER" id="PTHR10371:SF3">
    <property type="entry name" value="NADH DEHYDROGENASE [UBIQUINONE] FLAVOPROTEIN 2, MITOCHONDRIAL"/>
    <property type="match status" value="1"/>
</dbReference>
<comment type="catalytic activity">
    <reaction evidence="9">
        <text>a quinone + NADH + 5 H(+)(in) = a quinol + NAD(+) + 4 H(+)(out)</text>
        <dbReference type="Rhea" id="RHEA:57888"/>
        <dbReference type="ChEBI" id="CHEBI:15378"/>
        <dbReference type="ChEBI" id="CHEBI:24646"/>
        <dbReference type="ChEBI" id="CHEBI:57540"/>
        <dbReference type="ChEBI" id="CHEBI:57945"/>
        <dbReference type="ChEBI" id="CHEBI:132124"/>
    </reaction>
</comment>
<keyword evidence="5 10" id="KW-0408">Iron</keyword>
<dbReference type="GO" id="GO:0022890">
    <property type="term" value="F:inorganic cation transmembrane transporter activity"/>
    <property type="evidence" value="ECO:0007669"/>
    <property type="project" value="UniProtKB-ARBA"/>
</dbReference>
<dbReference type="CDD" id="cd03064">
    <property type="entry name" value="TRX_Fd_NuoE"/>
    <property type="match status" value="1"/>
</dbReference>
<keyword evidence="3 10" id="KW-0479">Metal-binding</keyword>
<sequence>MLSKQSLAEIDRWISKYPPDRRQSAVMAALRIAQEGNGGRLTSEIMDAVADYLGMPPIAVYEVATFYTMYDLKPIGRHKICVCTNISCLLRGSELVVGHLEQKLGVKLGETTADGKFTLKEVECLGACVGAPMMQIGKQYYENLTPEKVGEILEKLK</sequence>
<gene>
    <name evidence="11" type="ORF">A2151_08275</name>
</gene>
<accession>A0A1F6TKU6</accession>
<dbReference type="InterPro" id="IPR042128">
    <property type="entry name" value="NuoE_dom"/>
</dbReference>
<dbReference type="GO" id="GO:0098662">
    <property type="term" value="P:inorganic cation transmembrane transport"/>
    <property type="evidence" value="ECO:0007669"/>
    <property type="project" value="UniProtKB-ARBA"/>
</dbReference>
<name>A0A1F6TKU6_9PROT</name>
<dbReference type="GO" id="GO:0003954">
    <property type="term" value="F:NADH dehydrogenase activity"/>
    <property type="evidence" value="ECO:0007669"/>
    <property type="project" value="TreeGrafter"/>
</dbReference>
<evidence type="ECO:0000256" key="3">
    <source>
        <dbReference type="ARBA" id="ARBA00022723"/>
    </source>
</evidence>
<feature type="binding site" evidence="10">
    <location>
        <position position="124"/>
    </location>
    <ligand>
        <name>[2Fe-2S] cluster</name>
        <dbReference type="ChEBI" id="CHEBI:190135"/>
    </ligand>
</feature>
<evidence type="ECO:0000256" key="6">
    <source>
        <dbReference type="ARBA" id="ARBA00023014"/>
    </source>
</evidence>
<protein>
    <submittedName>
        <fullName evidence="11">NADH dehydrogenase</fullName>
    </submittedName>
</protein>
<evidence type="ECO:0000256" key="5">
    <source>
        <dbReference type="ARBA" id="ARBA00023004"/>
    </source>
</evidence>
<dbReference type="GO" id="GO:0046872">
    <property type="term" value="F:metal ion binding"/>
    <property type="evidence" value="ECO:0007669"/>
    <property type="project" value="UniProtKB-KW"/>
</dbReference>
<feature type="binding site" evidence="10">
    <location>
        <position position="88"/>
    </location>
    <ligand>
        <name>[2Fe-2S] cluster</name>
        <dbReference type="ChEBI" id="CHEBI:190135"/>
    </ligand>
</feature>